<organism evidence="1 2">
    <name type="scientific">Ramlibacter monticola</name>
    <dbReference type="NCBI Taxonomy" id="1926872"/>
    <lineage>
        <taxon>Bacteria</taxon>
        <taxon>Pseudomonadati</taxon>
        <taxon>Pseudomonadota</taxon>
        <taxon>Betaproteobacteria</taxon>
        <taxon>Burkholderiales</taxon>
        <taxon>Comamonadaceae</taxon>
        <taxon>Ramlibacter</taxon>
    </lineage>
</organism>
<protein>
    <submittedName>
        <fullName evidence="1">Uncharacterized protein</fullName>
    </submittedName>
</protein>
<keyword evidence="2" id="KW-1185">Reference proteome</keyword>
<evidence type="ECO:0000313" key="2">
    <source>
        <dbReference type="Proteomes" id="UP000599109"/>
    </source>
</evidence>
<reference evidence="1 2" key="1">
    <citation type="journal article" date="2017" name="Int. J. Syst. Evol. Microbiol.">
        <title>Ramlibacter monticola sp. nov., isolated from forest soil.</title>
        <authorList>
            <person name="Chaudhary D.K."/>
            <person name="Kim J."/>
        </authorList>
    </citation>
    <scope>NUCLEOTIDE SEQUENCE [LARGE SCALE GENOMIC DNA]</scope>
    <source>
        <strain evidence="1 2">KACC 19175</strain>
    </source>
</reference>
<accession>A0A937CTT3</accession>
<dbReference type="EMBL" id="JAEQNE010000004">
    <property type="protein sequence ID" value="MBL0392955.1"/>
    <property type="molecule type" value="Genomic_DNA"/>
</dbReference>
<dbReference type="AlphaFoldDB" id="A0A937CTT3"/>
<dbReference type="Proteomes" id="UP000599109">
    <property type="component" value="Unassembled WGS sequence"/>
</dbReference>
<dbReference type="RefSeq" id="WP_201675623.1">
    <property type="nucleotide sequence ID" value="NZ_JAEQNE010000004.1"/>
</dbReference>
<comment type="caution">
    <text evidence="1">The sequence shown here is derived from an EMBL/GenBank/DDBJ whole genome shotgun (WGS) entry which is preliminary data.</text>
</comment>
<evidence type="ECO:0000313" key="1">
    <source>
        <dbReference type="EMBL" id="MBL0392955.1"/>
    </source>
</evidence>
<gene>
    <name evidence="1" type="ORF">JJ685_17585</name>
</gene>
<sequence>MSTVRARTAPARRSFTWDIRSTEMRFVPANQGAGAIDGTVTCKCSDVAVPQRPRRKRAAKGTVAPA</sequence>
<name>A0A937CTT3_9BURK</name>
<proteinExistence type="predicted"/>